<organism evidence="2 3">
    <name type="scientific">Gibberella intermedia</name>
    <name type="common">Bulb rot disease fungus</name>
    <name type="synonym">Fusarium proliferatum</name>
    <dbReference type="NCBI Taxonomy" id="948311"/>
    <lineage>
        <taxon>Eukaryota</taxon>
        <taxon>Fungi</taxon>
        <taxon>Dikarya</taxon>
        <taxon>Ascomycota</taxon>
        <taxon>Pezizomycotina</taxon>
        <taxon>Sordariomycetes</taxon>
        <taxon>Hypocreomycetidae</taxon>
        <taxon>Hypocreales</taxon>
        <taxon>Nectriaceae</taxon>
        <taxon>Fusarium</taxon>
        <taxon>Fusarium fujikuroi species complex</taxon>
    </lineage>
</organism>
<comment type="caution">
    <text evidence="2">The sequence shown here is derived from an EMBL/GenBank/DDBJ whole genome shotgun (WGS) entry which is preliminary data.</text>
</comment>
<evidence type="ECO:0000313" key="3">
    <source>
        <dbReference type="Proteomes" id="UP000283569"/>
    </source>
</evidence>
<dbReference type="EMBL" id="MRDB01000105">
    <property type="protein sequence ID" value="RKL24001.1"/>
    <property type="molecule type" value="Genomic_DNA"/>
</dbReference>
<protein>
    <submittedName>
        <fullName evidence="2">Uncharacterized protein</fullName>
    </submittedName>
</protein>
<feature type="compositionally biased region" description="Polar residues" evidence="1">
    <location>
        <begin position="130"/>
        <end position="145"/>
    </location>
</feature>
<accession>A0A420S402</accession>
<evidence type="ECO:0000313" key="2">
    <source>
        <dbReference type="EMBL" id="RKL24001.1"/>
    </source>
</evidence>
<evidence type="ECO:0000256" key="1">
    <source>
        <dbReference type="SAM" id="MobiDB-lite"/>
    </source>
</evidence>
<dbReference type="AlphaFoldDB" id="A0A420S402"/>
<feature type="region of interest" description="Disordered" evidence="1">
    <location>
        <begin position="1"/>
        <end position="48"/>
    </location>
</feature>
<dbReference type="Proteomes" id="UP000283569">
    <property type="component" value="Unassembled WGS sequence"/>
</dbReference>
<sequence length="145" mass="14838">MRDAPPTRPAPALFSKLGPSRQGWSPPPPHTGYAPGARRVQAGSGEAASSAVTRVQYAYQLGDDRASNPPAAGQRSSSAPVRVRCIGTPLVVGLATRFAHQNTTRLALPPSTSNTYLAATRDAVKCSGAAPTNANSTSSGPATSD</sequence>
<reference evidence="2 3" key="1">
    <citation type="journal article" date="2018" name="Sci. Rep.">
        <title>Characterisation of pathogen-specific regions and novel effector candidates in Fusarium oxysporum f. sp. cepae.</title>
        <authorList>
            <person name="Armitage A.D."/>
            <person name="Taylor A."/>
            <person name="Sobczyk M.K."/>
            <person name="Baxter L."/>
            <person name="Greenfield B.P."/>
            <person name="Bates H.J."/>
            <person name="Wilson F."/>
            <person name="Jackson A.C."/>
            <person name="Ott S."/>
            <person name="Harrison R.J."/>
            <person name="Clarkson J.P."/>
        </authorList>
    </citation>
    <scope>NUCLEOTIDE SEQUENCE [LARGE SCALE GENOMIC DNA]</scope>
    <source>
        <strain evidence="2 3">Fp_A8</strain>
    </source>
</reference>
<name>A0A420S402_GIBIN</name>
<proteinExistence type="predicted"/>
<feature type="region of interest" description="Disordered" evidence="1">
    <location>
        <begin position="126"/>
        <end position="145"/>
    </location>
</feature>
<feature type="region of interest" description="Disordered" evidence="1">
    <location>
        <begin position="62"/>
        <end position="81"/>
    </location>
</feature>
<gene>
    <name evidence="2" type="ORF">BFJ72_g14375</name>
</gene>